<gene>
    <name evidence="3" type="ORF">E1742_16050</name>
    <name evidence="2" type="ORF">GCM10007388_25080</name>
</gene>
<dbReference type="Proteomes" id="UP000294359">
    <property type="component" value="Chromosome"/>
</dbReference>
<organism evidence="2 5">
    <name type="scientific">Pseudoduganella plicata</name>
    <dbReference type="NCBI Taxonomy" id="321984"/>
    <lineage>
        <taxon>Bacteria</taxon>
        <taxon>Pseudomonadati</taxon>
        <taxon>Pseudomonadota</taxon>
        <taxon>Betaproteobacteria</taxon>
        <taxon>Burkholderiales</taxon>
        <taxon>Oxalobacteraceae</taxon>
        <taxon>Telluria group</taxon>
        <taxon>Pseudoduganella</taxon>
    </lineage>
</organism>
<keyword evidence="1" id="KW-0732">Signal</keyword>
<feature type="chain" id="PRO_5044606814" description="Histidine phosphatase family protein" evidence="1">
    <location>
        <begin position="24"/>
        <end position="219"/>
    </location>
</feature>
<proteinExistence type="predicted"/>
<dbReference type="AlphaFoldDB" id="A0A4P7BGU6"/>
<dbReference type="Gene3D" id="3.40.50.1240">
    <property type="entry name" value="Phosphoglycerate mutase-like"/>
    <property type="match status" value="1"/>
</dbReference>
<keyword evidence="4" id="KW-1185">Reference proteome</keyword>
<dbReference type="SUPFAM" id="SSF53254">
    <property type="entry name" value="Phosphoglycerate mutase-like"/>
    <property type="match status" value="1"/>
</dbReference>
<evidence type="ECO:0008006" key="6">
    <source>
        <dbReference type="Google" id="ProtNLM"/>
    </source>
</evidence>
<evidence type="ECO:0000313" key="4">
    <source>
        <dbReference type="Proteomes" id="UP000294359"/>
    </source>
</evidence>
<name>A0A4P7BGU6_9BURK</name>
<feature type="signal peptide" evidence="1">
    <location>
        <begin position="1"/>
        <end position="23"/>
    </location>
</feature>
<reference evidence="3 4" key="2">
    <citation type="submission" date="2019-03" db="EMBL/GenBank/DDBJ databases">
        <title>Draft Genome Sequences of Six Type Strains of the Genus Massilia.</title>
        <authorList>
            <person name="Miess H."/>
            <person name="Frediansyhah A."/>
            <person name="Gross H."/>
        </authorList>
    </citation>
    <scope>NUCLEOTIDE SEQUENCE [LARGE SCALE GENOMIC DNA]</scope>
    <source>
        <strain evidence="3 4">DSM 17505</strain>
    </source>
</reference>
<reference evidence="2" key="1">
    <citation type="journal article" date="2014" name="Int. J. Syst. Evol. Microbiol.">
        <title>Complete genome sequence of Corynebacterium casei LMG S-19264T (=DSM 44701T), isolated from a smear-ripened cheese.</title>
        <authorList>
            <consortium name="US DOE Joint Genome Institute (JGI-PGF)"/>
            <person name="Walter F."/>
            <person name="Albersmeier A."/>
            <person name="Kalinowski J."/>
            <person name="Ruckert C."/>
        </authorList>
    </citation>
    <scope>NUCLEOTIDE SEQUENCE</scope>
    <source>
        <strain evidence="2">KCTC 12344</strain>
    </source>
</reference>
<dbReference type="Proteomes" id="UP000619512">
    <property type="component" value="Unassembled WGS sequence"/>
</dbReference>
<dbReference type="EMBL" id="CP038026">
    <property type="protein sequence ID" value="QBQ37510.1"/>
    <property type="molecule type" value="Genomic_DNA"/>
</dbReference>
<reference evidence="2" key="3">
    <citation type="submission" date="2022-12" db="EMBL/GenBank/DDBJ databases">
        <authorList>
            <person name="Sun Q."/>
            <person name="Kim S."/>
        </authorList>
    </citation>
    <scope>NUCLEOTIDE SEQUENCE</scope>
    <source>
        <strain evidence="2">KCTC 12344</strain>
    </source>
</reference>
<evidence type="ECO:0000313" key="2">
    <source>
        <dbReference type="EMBL" id="GGY90803.1"/>
    </source>
</evidence>
<accession>A0A4P7BGU6</accession>
<protein>
    <recommendedName>
        <fullName evidence="6">Histidine phosphatase family protein</fullName>
    </recommendedName>
</protein>
<dbReference type="InterPro" id="IPR029033">
    <property type="entry name" value="His_PPase_superfam"/>
</dbReference>
<evidence type="ECO:0000313" key="3">
    <source>
        <dbReference type="EMBL" id="QBQ37510.1"/>
    </source>
</evidence>
<dbReference type="EMBL" id="BMWW01000004">
    <property type="protein sequence ID" value="GGY90803.1"/>
    <property type="molecule type" value="Genomic_DNA"/>
</dbReference>
<dbReference type="RefSeq" id="WP_134385992.1">
    <property type="nucleotide sequence ID" value="NZ_BMWW01000004.1"/>
</dbReference>
<sequence length="219" mass="23700">MKRLLRLFLLLLAGAALTSPSLAQHRLAEPRSAHKSHTDAREADLLAALRQGGHVLLFRHALTEPYQLEDAKPVDLTHCHGQRMLSQGGRQLSEEIGTIIARLSIPIGAVVASPMCRTVQTAELMFSRATKDNGLMGTRSMDTETRRAHLQRVVAKGAKPGVNMVVVAHHNLPEDVFSVRLGEGDALVLTSKNGELTAAGVIPALRWGDIYRGTLGSGR</sequence>
<evidence type="ECO:0000256" key="1">
    <source>
        <dbReference type="SAM" id="SignalP"/>
    </source>
</evidence>
<dbReference type="OrthoDB" id="8685508at2"/>
<evidence type="ECO:0000313" key="5">
    <source>
        <dbReference type="Proteomes" id="UP000619512"/>
    </source>
</evidence>